<feature type="domain" description="C2" evidence="2">
    <location>
        <begin position="12"/>
        <end position="129"/>
    </location>
</feature>
<accession>A0A0C3ERX9</accession>
<dbReference type="Gene3D" id="3.40.50.1460">
    <property type="match status" value="1"/>
</dbReference>
<dbReference type="GO" id="GO:0005737">
    <property type="term" value="C:cytoplasm"/>
    <property type="evidence" value="ECO:0007669"/>
    <property type="project" value="TreeGrafter"/>
</dbReference>
<keyword evidence="4" id="KW-1185">Reference proteome</keyword>
<dbReference type="InterPro" id="IPR035892">
    <property type="entry name" value="C2_domain_sf"/>
</dbReference>
<dbReference type="Pfam" id="PF00656">
    <property type="entry name" value="Peptidase_C14"/>
    <property type="match status" value="1"/>
</dbReference>
<dbReference type="PANTHER" id="PTHR48104:SF30">
    <property type="entry name" value="METACASPASE-1"/>
    <property type="match status" value="1"/>
</dbReference>
<dbReference type="AlphaFoldDB" id="A0A0C3ERX9"/>
<comment type="similarity">
    <text evidence="1">Belongs to the peptidase C14B family.</text>
</comment>
<dbReference type="PROSITE" id="PS50004">
    <property type="entry name" value="C2"/>
    <property type="match status" value="1"/>
</dbReference>
<reference evidence="3 4" key="1">
    <citation type="submission" date="2014-04" db="EMBL/GenBank/DDBJ databases">
        <authorList>
            <consortium name="DOE Joint Genome Institute"/>
            <person name="Kuo A."/>
            <person name="Tarkka M."/>
            <person name="Buscot F."/>
            <person name="Kohler A."/>
            <person name="Nagy L.G."/>
            <person name="Floudas D."/>
            <person name="Copeland A."/>
            <person name="Barry K.W."/>
            <person name="Cichocki N."/>
            <person name="Veneault-Fourrey C."/>
            <person name="LaButti K."/>
            <person name="Lindquist E.A."/>
            <person name="Lipzen A."/>
            <person name="Lundell T."/>
            <person name="Morin E."/>
            <person name="Murat C."/>
            <person name="Sun H."/>
            <person name="Tunlid A."/>
            <person name="Henrissat B."/>
            <person name="Grigoriev I.V."/>
            <person name="Hibbett D.S."/>
            <person name="Martin F."/>
            <person name="Nordberg H.P."/>
            <person name="Cantor M.N."/>
            <person name="Hua S.X."/>
        </authorList>
    </citation>
    <scope>NUCLEOTIDE SEQUENCE [LARGE SCALE GENOMIC DNA]</scope>
    <source>
        <strain evidence="3 4">F 1598</strain>
    </source>
</reference>
<dbReference type="EMBL" id="KN833048">
    <property type="protein sequence ID" value="KIM75325.1"/>
    <property type="molecule type" value="Genomic_DNA"/>
</dbReference>
<evidence type="ECO:0000259" key="2">
    <source>
        <dbReference type="PROSITE" id="PS50004"/>
    </source>
</evidence>
<dbReference type="GO" id="GO:0004197">
    <property type="term" value="F:cysteine-type endopeptidase activity"/>
    <property type="evidence" value="ECO:0007669"/>
    <property type="project" value="InterPro"/>
</dbReference>
<dbReference type="GO" id="GO:0006508">
    <property type="term" value="P:proteolysis"/>
    <property type="evidence" value="ECO:0007669"/>
    <property type="project" value="InterPro"/>
</dbReference>
<reference evidence="4" key="2">
    <citation type="submission" date="2015-01" db="EMBL/GenBank/DDBJ databases">
        <title>Evolutionary Origins and Diversification of the Mycorrhizal Mutualists.</title>
        <authorList>
            <consortium name="DOE Joint Genome Institute"/>
            <consortium name="Mycorrhizal Genomics Consortium"/>
            <person name="Kohler A."/>
            <person name="Kuo A."/>
            <person name="Nagy L.G."/>
            <person name="Floudas D."/>
            <person name="Copeland A."/>
            <person name="Barry K.W."/>
            <person name="Cichocki N."/>
            <person name="Veneault-Fourrey C."/>
            <person name="LaButti K."/>
            <person name="Lindquist E.A."/>
            <person name="Lipzen A."/>
            <person name="Lundell T."/>
            <person name="Morin E."/>
            <person name="Murat C."/>
            <person name="Riley R."/>
            <person name="Ohm R."/>
            <person name="Sun H."/>
            <person name="Tunlid A."/>
            <person name="Henrissat B."/>
            <person name="Grigoriev I.V."/>
            <person name="Hibbett D.S."/>
            <person name="Martin F."/>
        </authorList>
    </citation>
    <scope>NUCLEOTIDE SEQUENCE [LARGE SCALE GENOMIC DNA]</scope>
    <source>
        <strain evidence="4">F 1598</strain>
    </source>
</reference>
<proteinExistence type="inferred from homology"/>
<dbReference type="InterPro" id="IPR050452">
    <property type="entry name" value="Metacaspase"/>
</dbReference>
<dbReference type="InterPro" id="IPR011600">
    <property type="entry name" value="Pept_C14_caspase"/>
</dbReference>
<dbReference type="CDD" id="cd00030">
    <property type="entry name" value="C2"/>
    <property type="match status" value="1"/>
</dbReference>
<name>A0A0C3ERX9_PILCF</name>
<evidence type="ECO:0000256" key="1">
    <source>
        <dbReference type="ARBA" id="ARBA00009005"/>
    </source>
</evidence>
<dbReference type="OrthoDB" id="10255174at2759"/>
<dbReference type="SUPFAM" id="SSF49562">
    <property type="entry name" value="C2 domain (Calcium/lipid-binding domain, CaLB)"/>
    <property type="match status" value="1"/>
</dbReference>
<evidence type="ECO:0000313" key="3">
    <source>
        <dbReference type="EMBL" id="KIM75325.1"/>
    </source>
</evidence>
<dbReference type="Gene3D" id="2.60.40.150">
    <property type="entry name" value="C2 domain"/>
    <property type="match status" value="1"/>
</dbReference>
<dbReference type="PANTHER" id="PTHR48104">
    <property type="entry name" value="METACASPASE-4"/>
    <property type="match status" value="1"/>
</dbReference>
<dbReference type="HOGENOM" id="CLU_1078131_0_0_1"/>
<gene>
    <name evidence="3" type="ORF">PILCRDRAFT_13734</name>
</gene>
<evidence type="ECO:0000313" key="4">
    <source>
        <dbReference type="Proteomes" id="UP000054166"/>
    </source>
</evidence>
<dbReference type="Proteomes" id="UP000054166">
    <property type="component" value="Unassembled WGS sequence"/>
</dbReference>
<dbReference type="InParanoid" id="A0A0C3ERX9"/>
<dbReference type="Pfam" id="PF00168">
    <property type="entry name" value="C2"/>
    <property type="match status" value="1"/>
</dbReference>
<organism evidence="3 4">
    <name type="scientific">Piloderma croceum (strain F 1598)</name>
    <dbReference type="NCBI Taxonomy" id="765440"/>
    <lineage>
        <taxon>Eukaryota</taxon>
        <taxon>Fungi</taxon>
        <taxon>Dikarya</taxon>
        <taxon>Basidiomycota</taxon>
        <taxon>Agaricomycotina</taxon>
        <taxon>Agaricomycetes</taxon>
        <taxon>Agaricomycetidae</taxon>
        <taxon>Atheliales</taxon>
        <taxon>Atheliaceae</taxon>
        <taxon>Piloderma</taxon>
    </lineage>
</organism>
<dbReference type="InterPro" id="IPR000008">
    <property type="entry name" value="C2_dom"/>
</dbReference>
<protein>
    <recommendedName>
        <fullName evidence="2">C2 domain-containing protein</fullName>
    </recommendedName>
</protein>
<sequence>MALLHSNLSPSTSPKILRDDAYQERPVDSCRFLLTMVGETGLCGSTAWSQGQGGYVTVTISSRQIHKTAVVGNAGEPEWNDTFQFTTKHSDNLIISVYASNVSGHDILLGLVEESLVNVDCTGNGDMSRKVFETQGNRSFALNFRFEHAMFGLFIAINEYEIQAIPNLRGCKTDAQSVMEILAHRFHVPSANFLFLADEQATRSAIISRFQKHLIENSNIQHGDAIVVFYAGHGSQTDAPSGWIVDNGKVETICPHDE</sequence>